<reference evidence="1" key="1">
    <citation type="journal article" date="2013" name="J. Plant Res.">
        <title>Effect of fungi and light on seed germination of three Opuntia species from semiarid lands of central Mexico.</title>
        <authorList>
            <person name="Delgado-Sanchez P."/>
            <person name="Jimenez-Bremont J.F."/>
            <person name="Guerrero-Gonzalez Mde L."/>
            <person name="Flores J."/>
        </authorList>
    </citation>
    <scope>NUCLEOTIDE SEQUENCE</scope>
    <source>
        <tissue evidence="1">Cladode</tissue>
    </source>
</reference>
<sequence>MQGEVPHVGYNNSCGEPCTAVRSNKQCNPQQPIWHVLNSLGNSEPNEAKTREACKSTTAEHHPRMELVTDNSRQNAHILPNVSGHPQNGNLLLTETKHRLQRRREQWECTRIS</sequence>
<organism evidence="1">
    <name type="scientific">Opuntia streptacantha</name>
    <name type="common">Prickly pear cactus</name>
    <name type="synonym">Opuntia cardona</name>
    <dbReference type="NCBI Taxonomy" id="393608"/>
    <lineage>
        <taxon>Eukaryota</taxon>
        <taxon>Viridiplantae</taxon>
        <taxon>Streptophyta</taxon>
        <taxon>Embryophyta</taxon>
        <taxon>Tracheophyta</taxon>
        <taxon>Spermatophyta</taxon>
        <taxon>Magnoliopsida</taxon>
        <taxon>eudicotyledons</taxon>
        <taxon>Gunneridae</taxon>
        <taxon>Pentapetalae</taxon>
        <taxon>Caryophyllales</taxon>
        <taxon>Cactineae</taxon>
        <taxon>Cactaceae</taxon>
        <taxon>Opuntioideae</taxon>
        <taxon>Opuntia</taxon>
    </lineage>
</organism>
<protein>
    <submittedName>
        <fullName evidence="1">Uncharacterized protein</fullName>
    </submittedName>
</protein>
<reference evidence="1" key="2">
    <citation type="submission" date="2020-07" db="EMBL/GenBank/DDBJ databases">
        <authorList>
            <person name="Vera ALvarez R."/>
            <person name="Arias-Moreno D.M."/>
            <person name="Jimenez-Jacinto V."/>
            <person name="Jimenez-Bremont J.F."/>
            <person name="Swaminathan K."/>
            <person name="Moose S.P."/>
            <person name="Guerrero-Gonzalez M.L."/>
            <person name="Marino-Ramirez L."/>
            <person name="Landsman D."/>
            <person name="Rodriguez-Kessler M."/>
            <person name="Delgado-Sanchez P."/>
        </authorList>
    </citation>
    <scope>NUCLEOTIDE SEQUENCE</scope>
    <source>
        <tissue evidence="1">Cladode</tissue>
    </source>
</reference>
<evidence type="ECO:0000313" key="1">
    <source>
        <dbReference type="EMBL" id="MBA4680183.1"/>
    </source>
</evidence>
<dbReference type="EMBL" id="GISG01286008">
    <property type="protein sequence ID" value="MBA4680183.1"/>
    <property type="molecule type" value="Transcribed_RNA"/>
</dbReference>
<dbReference type="AlphaFoldDB" id="A0A7C9F1U0"/>
<proteinExistence type="predicted"/>
<name>A0A7C9F1U0_OPUST</name>
<accession>A0A7C9F1U0</accession>